<organism evidence="2 3">
    <name type="scientific">Niveispirillum lacus</name>
    <dbReference type="NCBI Taxonomy" id="1981099"/>
    <lineage>
        <taxon>Bacteria</taxon>
        <taxon>Pseudomonadati</taxon>
        <taxon>Pseudomonadota</taxon>
        <taxon>Alphaproteobacteria</taxon>
        <taxon>Rhodospirillales</taxon>
        <taxon>Azospirillaceae</taxon>
        <taxon>Niveispirillum</taxon>
    </lineage>
</organism>
<dbReference type="RefSeq" id="WP_094457195.1">
    <property type="nucleotide sequence ID" value="NZ_NOXU01000030.1"/>
</dbReference>
<sequence>MDYTVHTAADGLRVTLSGRMTLIDHEKFRNVVDAIEKAEGTVCIFDLTRLEFVDSSGLGMFLIARDVALPKKMEIELYGAQESVKRILQIAKFQTLFRVTP</sequence>
<dbReference type="InterPro" id="IPR002645">
    <property type="entry name" value="STAS_dom"/>
</dbReference>
<reference evidence="2 3" key="1">
    <citation type="submission" date="2017-07" db="EMBL/GenBank/DDBJ databases">
        <title>Niveispirillum cyanobacteriorum sp. nov., isolated from cyanobacterial aggregates in a eutrophic lake.</title>
        <authorList>
            <person name="Cai H."/>
        </authorList>
    </citation>
    <scope>NUCLEOTIDE SEQUENCE [LARGE SCALE GENOMIC DNA]</scope>
    <source>
        <strain evidence="3">TH1-14</strain>
    </source>
</reference>
<dbReference type="CDD" id="cd07043">
    <property type="entry name" value="STAS_anti-anti-sigma_factors"/>
    <property type="match status" value="1"/>
</dbReference>
<dbReference type="Gene3D" id="3.30.750.24">
    <property type="entry name" value="STAS domain"/>
    <property type="match status" value="1"/>
</dbReference>
<dbReference type="SUPFAM" id="SSF52091">
    <property type="entry name" value="SpoIIaa-like"/>
    <property type="match status" value="1"/>
</dbReference>
<dbReference type="EMBL" id="NOXU01000030">
    <property type="protein sequence ID" value="OYQ33756.1"/>
    <property type="molecule type" value="Genomic_DNA"/>
</dbReference>
<feature type="domain" description="STAS" evidence="1">
    <location>
        <begin position="1"/>
        <end position="101"/>
    </location>
</feature>
<dbReference type="Proteomes" id="UP000216998">
    <property type="component" value="Unassembled WGS sequence"/>
</dbReference>
<accession>A0A255YWZ4</accession>
<protein>
    <submittedName>
        <fullName evidence="2">Anti-anti-sigma factor</fullName>
    </submittedName>
</protein>
<dbReference type="PANTHER" id="PTHR33495">
    <property type="entry name" value="ANTI-SIGMA FACTOR ANTAGONIST TM_1081-RELATED-RELATED"/>
    <property type="match status" value="1"/>
</dbReference>
<keyword evidence="3" id="KW-1185">Reference proteome</keyword>
<dbReference type="GO" id="GO:0043856">
    <property type="term" value="F:anti-sigma factor antagonist activity"/>
    <property type="evidence" value="ECO:0007669"/>
    <property type="project" value="TreeGrafter"/>
</dbReference>
<dbReference type="Pfam" id="PF01740">
    <property type="entry name" value="STAS"/>
    <property type="match status" value="1"/>
</dbReference>
<dbReference type="PROSITE" id="PS50801">
    <property type="entry name" value="STAS"/>
    <property type="match status" value="1"/>
</dbReference>
<proteinExistence type="predicted"/>
<name>A0A255YWZ4_9PROT</name>
<evidence type="ECO:0000313" key="3">
    <source>
        <dbReference type="Proteomes" id="UP000216998"/>
    </source>
</evidence>
<dbReference type="InterPro" id="IPR036513">
    <property type="entry name" value="STAS_dom_sf"/>
</dbReference>
<dbReference type="AlphaFoldDB" id="A0A255YWZ4"/>
<dbReference type="OrthoDB" id="8236316at2"/>
<evidence type="ECO:0000259" key="1">
    <source>
        <dbReference type="PROSITE" id="PS50801"/>
    </source>
</evidence>
<gene>
    <name evidence="2" type="ORF">CHU95_15560</name>
</gene>
<evidence type="ECO:0000313" key="2">
    <source>
        <dbReference type="EMBL" id="OYQ33756.1"/>
    </source>
</evidence>
<comment type="caution">
    <text evidence="2">The sequence shown here is derived from an EMBL/GenBank/DDBJ whole genome shotgun (WGS) entry which is preliminary data.</text>
</comment>